<comment type="caution">
    <text evidence="4">The sequence shown here is derived from an EMBL/GenBank/DDBJ whole genome shotgun (WGS) entry which is preliminary data.</text>
</comment>
<dbReference type="SUPFAM" id="SSF141868">
    <property type="entry name" value="EAL domain-like"/>
    <property type="match status" value="1"/>
</dbReference>
<dbReference type="PROSITE" id="PS50887">
    <property type="entry name" value="GGDEF"/>
    <property type="match status" value="1"/>
</dbReference>
<dbReference type="SUPFAM" id="SSF55073">
    <property type="entry name" value="Nucleotide cyclase"/>
    <property type="match status" value="1"/>
</dbReference>
<reference evidence="4 5" key="1">
    <citation type="submission" date="2020-11" db="EMBL/GenBank/DDBJ databases">
        <title>Vibrio nitrifigilis sp. nov., a marine nitrogen-fixing bacterium isolated from the lagoon sediment of an islet inside an atoll.</title>
        <authorList>
            <person name="Wang L.-T."/>
            <person name="Shieh W.Y."/>
        </authorList>
    </citation>
    <scope>NUCLEOTIDE SEQUENCE [LARGE SCALE GENOMIC DNA]</scope>
    <source>
        <strain evidence="4 5">NFV-1</strain>
    </source>
</reference>
<dbReference type="Pfam" id="PF00990">
    <property type="entry name" value="GGDEF"/>
    <property type="match status" value="1"/>
</dbReference>
<feature type="transmembrane region" description="Helical" evidence="1">
    <location>
        <begin position="42"/>
        <end position="60"/>
    </location>
</feature>
<dbReference type="SMART" id="SM00267">
    <property type="entry name" value="GGDEF"/>
    <property type="match status" value="1"/>
</dbReference>
<organism evidence="4 5">
    <name type="scientific">Vibrio nitrifigilis</name>
    <dbReference type="NCBI Taxonomy" id="2789781"/>
    <lineage>
        <taxon>Bacteria</taxon>
        <taxon>Pseudomonadati</taxon>
        <taxon>Pseudomonadota</taxon>
        <taxon>Gammaproteobacteria</taxon>
        <taxon>Vibrionales</taxon>
        <taxon>Vibrionaceae</taxon>
        <taxon>Vibrio</taxon>
    </lineage>
</organism>
<dbReference type="NCBIfam" id="TIGR00254">
    <property type="entry name" value="GGDEF"/>
    <property type="match status" value="1"/>
</dbReference>
<proteinExistence type="predicted"/>
<evidence type="ECO:0000259" key="3">
    <source>
        <dbReference type="PROSITE" id="PS50887"/>
    </source>
</evidence>
<keyword evidence="5" id="KW-1185">Reference proteome</keyword>
<evidence type="ECO:0000313" key="5">
    <source>
        <dbReference type="Proteomes" id="UP000597206"/>
    </source>
</evidence>
<dbReference type="InterPro" id="IPR001633">
    <property type="entry name" value="EAL_dom"/>
</dbReference>
<dbReference type="InterPro" id="IPR050706">
    <property type="entry name" value="Cyclic-di-GMP_PDE-like"/>
</dbReference>
<protein>
    <submittedName>
        <fullName evidence="4">EAL domain-containing protein</fullName>
    </submittedName>
</protein>
<dbReference type="PANTHER" id="PTHR33121">
    <property type="entry name" value="CYCLIC DI-GMP PHOSPHODIESTERASE PDEF"/>
    <property type="match status" value="1"/>
</dbReference>
<dbReference type="Pfam" id="PF00563">
    <property type="entry name" value="EAL"/>
    <property type="match status" value="1"/>
</dbReference>
<dbReference type="Proteomes" id="UP000597206">
    <property type="component" value="Unassembled WGS sequence"/>
</dbReference>
<accession>A0ABS0GLD9</accession>
<sequence length="630" mass="71956">MYKSERLKVFSSNLPFLVSVNIGISTILVASGIYDKVNTNKIIWLLTIYAISCIRLLVHYCINEENPRKLDYHFWGVVLAGIGWACYPYLFQQTFSIKEEMICLIIFCGMSGGSITLLSADLRSAFAFTLITVIPYCYVMITRGGGDERSIGIMGLGYAVALCLSATRSSKFIITSIASQAKVKRLVINLESEVEKRTKRILKLEQKDMLTGLFNRNSFFSKVEILRQEKNNKSESIDSFIHIDIEKFHIINNTYGHEYGDYMLNEIGQRLSKIDTFFNSVSSRWGSDEFIIYISCHSERAINDFINQVIGNLSRPIQSKNIRVTPSYHIGYYYCTDNYYPIDKAIKNSYLAVSEGKRSNQHICCFDQKIQASNERKSYLRHAMVEALEMQDFFMNYQPIVDSELDKVHSFEALIRWNLNGELVSPEEFISIAEEHGFIIDIGKLVLKMAIETLHDINVDNPRVSMSINVSAIQFEDENFLEYLQFLIAQYAVQPANIHLEITETAMITNLDKLTRIIKQVKEIGVMISVDDFGTGFSSILVLKNLRIDYIKVDKSYVDNICSNEKDHSIVSAVVKMAHSIDSKVIVEGVEYPDQLALLKESNIDLYQGYLFSKPVKKDQVLALLNQHNH</sequence>
<evidence type="ECO:0000256" key="1">
    <source>
        <dbReference type="SAM" id="Phobius"/>
    </source>
</evidence>
<dbReference type="InterPro" id="IPR029787">
    <property type="entry name" value="Nucleotide_cyclase"/>
</dbReference>
<dbReference type="InterPro" id="IPR035919">
    <property type="entry name" value="EAL_sf"/>
</dbReference>
<keyword evidence="1" id="KW-0472">Membrane</keyword>
<dbReference type="Gene3D" id="3.30.70.270">
    <property type="match status" value="1"/>
</dbReference>
<dbReference type="CDD" id="cd01949">
    <property type="entry name" value="GGDEF"/>
    <property type="match status" value="1"/>
</dbReference>
<evidence type="ECO:0000313" key="4">
    <source>
        <dbReference type="EMBL" id="MBF9003266.1"/>
    </source>
</evidence>
<dbReference type="RefSeq" id="WP_196125152.1">
    <property type="nucleotide sequence ID" value="NZ_JADPMR010000004.1"/>
</dbReference>
<dbReference type="CDD" id="cd01948">
    <property type="entry name" value="EAL"/>
    <property type="match status" value="1"/>
</dbReference>
<dbReference type="SMART" id="SM00052">
    <property type="entry name" value="EAL"/>
    <property type="match status" value="1"/>
</dbReference>
<feature type="transmembrane region" description="Helical" evidence="1">
    <location>
        <begin position="102"/>
        <end position="119"/>
    </location>
</feature>
<dbReference type="InterPro" id="IPR000160">
    <property type="entry name" value="GGDEF_dom"/>
</dbReference>
<dbReference type="PANTHER" id="PTHR33121:SF79">
    <property type="entry name" value="CYCLIC DI-GMP PHOSPHODIESTERASE PDED-RELATED"/>
    <property type="match status" value="1"/>
</dbReference>
<evidence type="ECO:0000259" key="2">
    <source>
        <dbReference type="PROSITE" id="PS50883"/>
    </source>
</evidence>
<gene>
    <name evidence="4" type="ORF">I1A42_22560</name>
</gene>
<keyword evidence="1" id="KW-1133">Transmembrane helix</keyword>
<dbReference type="InterPro" id="IPR043128">
    <property type="entry name" value="Rev_trsase/Diguanyl_cyclase"/>
</dbReference>
<feature type="domain" description="GGDEF" evidence="3">
    <location>
        <begin position="236"/>
        <end position="368"/>
    </location>
</feature>
<feature type="transmembrane region" description="Helical" evidence="1">
    <location>
        <begin position="12"/>
        <end position="30"/>
    </location>
</feature>
<keyword evidence="1" id="KW-0812">Transmembrane</keyword>
<feature type="transmembrane region" description="Helical" evidence="1">
    <location>
        <begin position="72"/>
        <end position="90"/>
    </location>
</feature>
<dbReference type="PROSITE" id="PS50883">
    <property type="entry name" value="EAL"/>
    <property type="match status" value="1"/>
</dbReference>
<name>A0ABS0GLD9_9VIBR</name>
<dbReference type="EMBL" id="JADPMR010000004">
    <property type="protein sequence ID" value="MBF9003266.1"/>
    <property type="molecule type" value="Genomic_DNA"/>
</dbReference>
<dbReference type="Gene3D" id="3.20.20.450">
    <property type="entry name" value="EAL domain"/>
    <property type="match status" value="1"/>
</dbReference>
<feature type="domain" description="EAL" evidence="2">
    <location>
        <begin position="377"/>
        <end position="629"/>
    </location>
</feature>
<feature type="transmembrane region" description="Helical" evidence="1">
    <location>
        <begin position="125"/>
        <end position="141"/>
    </location>
</feature>